<evidence type="ECO:0000256" key="2">
    <source>
        <dbReference type="ARBA" id="ARBA00022448"/>
    </source>
</evidence>
<reference evidence="9 10" key="1">
    <citation type="submission" date="2018-05" db="EMBL/GenBank/DDBJ databases">
        <title>Chitinophaga sp. nov., isolated from rhizosphere soil of Alhagi.</title>
        <authorList>
            <person name="Liu Y."/>
        </authorList>
    </citation>
    <scope>NUCLEOTIDE SEQUENCE [LARGE SCALE GENOMIC DNA]</scope>
    <source>
        <strain evidence="9 10">T22</strain>
    </source>
</reference>
<dbReference type="SUPFAM" id="SSF49464">
    <property type="entry name" value="Carboxypeptidase regulatory domain-like"/>
    <property type="match status" value="1"/>
</dbReference>
<dbReference type="Gene3D" id="2.60.40.1120">
    <property type="entry name" value="Carboxypeptidase-like, regulatory domain"/>
    <property type="match status" value="1"/>
</dbReference>
<keyword evidence="10" id="KW-1185">Reference proteome</keyword>
<dbReference type="NCBIfam" id="TIGR04056">
    <property type="entry name" value="OMP_RagA_SusC"/>
    <property type="match status" value="1"/>
</dbReference>
<keyword evidence="5 7" id="KW-0472">Membrane</keyword>
<dbReference type="NCBIfam" id="TIGR04057">
    <property type="entry name" value="SusC_RagA_signa"/>
    <property type="match status" value="1"/>
</dbReference>
<dbReference type="Gene3D" id="2.170.130.10">
    <property type="entry name" value="TonB-dependent receptor, plug domain"/>
    <property type="match status" value="1"/>
</dbReference>
<dbReference type="Pfam" id="PF07715">
    <property type="entry name" value="Plug"/>
    <property type="match status" value="1"/>
</dbReference>
<feature type="domain" description="TonB-dependent receptor plug" evidence="8">
    <location>
        <begin position="140"/>
        <end position="254"/>
    </location>
</feature>
<comment type="similarity">
    <text evidence="7">Belongs to the TonB-dependent receptor family.</text>
</comment>
<evidence type="ECO:0000256" key="4">
    <source>
        <dbReference type="ARBA" id="ARBA00022692"/>
    </source>
</evidence>
<dbReference type="PROSITE" id="PS52016">
    <property type="entry name" value="TONB_DEPENDENT_REC_3"/>
    <property type="match status" value="1"/>
</dbReference>
<accession>A0ABM6W9K4</accession>
<gene>
    <name evidence="9" type="ORF">DLD77_02060</name>
</gene>
<dbReference type="InterPro" id="IPR036942">
    <property type="entry name" value="Beta-barrel_TonB_sf"/>
</dbReference>
<dbReference type="Gene3D" id="2.40.170.20">
    <property type="entry name" value="TonB-dependent receptor, beta-barrel domain"/>
    <property type="match status" value="1"/>
</dbReference>
<dbReference type="InterPro" id="IPR008969">
    <property type="entry name" value="CarboxyPept-like_regulatory"/>
</dbReference>
<evidence type="ECO:0000256" key="3">
    <source>
        <dbReference type="ARBA" id="ARBA00022452"/>
    </source>
</evidence>
<name>A0ABM6W9K4_9BACT</name>
<evidence type="ECO:0000313" key="10">
    <source>
        <dbReference type="Proteomes" id="UP000246099"/>
    </source>
</evidence>
<comment type="subcellular location">
    <subcellularLocation>
        <location evidence="1 7">Cell outer membrane</location>
        <topology evidence="1 7">Multi-pass membrane protein</topology>
    </subcellularLocation>
</comment>
<evidence type="ECO:0000259" key="8">
    <source>
        <dbReference type="Pfam" id="PF07715"/>
    </source>
</evidence>
<keyword evidence="4 7" id="KW-0812">Transmembrane</keyword>
<keyword evidence="2 7" id="KW-0813">Transport</keyword>
<dbReference type="SUPFAM" id="SSF56935">
    <property type="entry name" value="Porins"/>
    <property type="match status" value="1"/>
</dbReference>
<dbReference type="InterPro" id="IPR037066">
    <property type="entry name" value="Plug_dom_sf"/>
</dbReference>
<evidence type="ECO:0000313" key="9">
    <source>
        <dbReference type="EMBL" id="AWO00572.1"/>
    </source>
</evidence>
<dbReference type="Proteomes" id="UP000246099">
    <property type="component" value="Chromosome"/>
</dbReference>
<dbReference type="InterPro" id="IPR023997">
    <property type="entry name" value="TonB-dep_OMP_SusC/RagA_CS"/>
</dbReference>
<dbReference type="InterPro" id="IPR039426">
    <property type="entry name" value="TonB-dep_rcpt-like"/>
</dbReference>
<dbReference type="EMBL" id="CP029600">
    <property type="protein sequence ID" value="AWO00572.1"/>
    <property type="molecule type" value="Genomic_DNA"/>
</dbReference>
<evidence type="ECO:0000256" key="5">
    <source>
        <dbReference type="ARBA" id="ARBA00023136"/>
    </source>
</evidence>
<proteinExistence type="inferred from homology"/>
<dbReference type="InterPro" id="IPR023996">
    <property type="entry name" value="TonB-dep_OMP_SusC/RagA"/>
</dbReference>
<dbReference type="Pfam" id="PF13715">
    <property type="entry name" value="CarbopepD_reg_2"/>
    <property type="match status" value="1"/>
</dbReference>
<sequence>MHIHIPLFNFHQVMMKTTFLNRALNPRLTRAGKMLMILLCISSISYAQKTITGQLTDAATGAVLPSVTVGVKGSNKGAFTDAGGRYSLQAAATDSLVFSMIGFVTQTVLVGNRDKVNIQLESSNKVLNQVVVVGYGTQQKKDVTGSVGIVPMKNIKDLPVAGIDQALSGQIAGIQVNTSNGIPGGGPQVQVRGIGAVGAGSQPLYVVDGFPLSTTSVEVSNPMNAINPADIESMAVLKDASATAIYGSRGANGVVLITTKRGSSGKPTVQISASTGWQVVPQKGRPDLMNGQEFAQFWKELTEDKIRFEEHREPTDADIPEIYRNPAAIGKGTDWFEEVTRVAPMHEVNVSVSGGSDKTRTYISAGYLNQDGVMINTGYKRYSVRANVETMLSDKIKVGVNVAPSFATKTGSIRGEGRDEVFGIASPIEPAYLPDGSYNAFIQSPGTFGLPNPVMLLNETVNNAQNNRLIINGFGEYEIIKGLKFKSTFNVDWQSAKAEYFRPSTLGGVNTAPPSIPSGSVGNANIMNWLNENTLTYNWAAASGHNVTALLGYTVQQQKETYANFTGTNFPDDDIKTLNAAATLTGGTDKLEWALLSYLARVNYAYKDRYLVTATIRSDGSSRFGANNRWGTFPSLAVGWRISQEHFMLNAPVFSDLKIRASYGFTGNFNIGNYSYMSNIGTADYVLGGALAGGRVMNAFGNPNLGWEKMRELNVGLDVGLWKDRLYITADFYKRNTEDLLLQTEIPASSGFVSVTENRGDLENKGFEIGISSRNIETRLFSWNTNFNIAFNRNKVLALGRTNDPIYSGNSSEGNPTNITVIGRPLAMLYGYVFDGIYQNQAEVERGPAFPGAIPGNIRYKDINGDGQITPRQDFDIIGNPYPDFTWGMTNTLTYGSFDLRVLVVGSMGADRLHATNDYNGNIDGVFNVRKEIKDRWRSESQPGNGRIPTTNGTGRGRVMYRDVSSLTVEKNDYAWIKNITLGYTIPKKGFISSARIYASIQNAFLFTRYSGNPEVSNYLGKGGSGALVPGIDYSNYPVPRIFSLGTNLTF</sequence>
<evidence type="ECO:0000256" key="1">
    <source>
        <dbReference type="ARBA" id="ARBA00004571"/>
    </source>
</evidence>
<keyword evidence="3 7" id="KW-1134">Transmembrane beta strand</keyword>
<organism evidence="9 10">
    <name type="scientific">Chitinophaga alhagiae</name>
    <dbReference type="NCBI Taxonomy" id="2203219"/>
    <lineage>
        <taxon>Bacteria</taxon>
        <taxon>Pseudomonadati</taxon>
        <taxon>Bacteroidota</taxon>
        <taxon>Chitinophagia</taxon>
        <taxon>Chitinophagales</taxon>
        <taxon>Chitinophagaceae</taxon>
        <taxon>Chitinophaga</taxon>
    </lineage>
</organism>
<protein>
    <recommendedName>
        <fullName evidence="8">TonB-dependent receptor plug domain-containing protein</fullName>
    </recommendedName>
</protein>
<evidence type="ECO:0000256" key="7">
    <source>
        <dbReference type="PROSITE-ProRule" id="PRU01360"/>
    </source>
</evidence>
<keyword evidence="6 7" id="KW-0998">Cell outer membrane</keyword>
<dbReference type="InterPro" id="IPR012910">
    <property type="entry name" value="Plug_dom"/>
</dbReference>
<evidence type="ECO:0000256" key="6">
    <source>
        <dbReference type="ARBA" id="ARBA00023237"/>
    </source>
</evidence>